<dbReference type="Gene3D" id="3.10.105.10">
    <property type="entry name" value="Dipeptide-binding Protein, Domain 3"/>
    <property type="match status" value="1"/>
</dbReference>
<reference evidence="6" key="1">
    <citation type="journal article" date="2014" name="Int. J. Syst. Evol. Microbiol.">
        <title>Complete genome sequence of Corynebacterium casei LMG S-19264T (=DSM 44701T), isolated from a smear-ripened cheese.</title>
        <authorList>
            <consortium name="US DOE Joint Genome Institute (JGI-PGF)"/>
            <person name="Walter F."/>
            <person name="Albersmeier A."/>
            <person name="Kalinowski J."/>
            <person name="Ruckert C."/>
        </authorList>
    </citation>
    <scope>NUCLEOTIDE SEQUENCE</scope>
    <source>
        <strain evidence="6">JCM 4490</strain>
    </source>
</reference>
<dbReference type="PANTHER" id="PTHR30290">
    <property type="entry name" value="PERIPLASMIC BINDING COMPONENT OF ABC TRANSPORTER"/>
    <property type="match status" value="1"/>
</dbReference>
<dbReference type="GO" id="GO:0042597">
    <property type="term" value="C:periplasmic space"/>
    <property type="evidence" value="ECO:0007669"/>
    <property type="project" value="UniProtKB-ARBA"/>
</dbReference>
<evidence type="ECO:0000256" key="4">
    <source>
        <dbReference type="ARBA" id="ARBA00022729"/>
    </source>
</evidence>
<dbReference type="AlphaFoldDB" id="A0A918IVS4"/>
<dbReference type="InterPro" id="IPR000914">
    <property type="entry name" value="SBP_5_dom"/>
</dbReference>
<dbReference type="GO" id="GO:1904680">
    <property type="term" value="F:peptide transmembrane transporter activity"/>
    <property type="evidence" value="ECO:0007669"/>
    <property type="project" value="TreeGrafter"/>
</dbReference>
<evidence type="ECO:0000256" key="2">
    <source>
        <dbReference type="ARBA" id="ARBA00005695"/>
    </source>
</evidence>
<evidence type="ECO:0000313" key="7">
    <source>
        <dbReference type="Proteomes" id="UP000620224"/>
    </source>
</evidence>
<dbReference type="Gene3D" id="3.40.190.10">
    <property type="entry name" value="Periplasmic binding protein-like II"/>
    <property type="match status" value="1"/>
</dbReference>
<feature type="domain" description="Solute-binding protein family 5" evidence="5">
    <location>
        <begin position="72"/>
        <end position="432"/>
    </location>
</feature>
<comment type="subcellular location">
    <subcellularLocation>
        <location evidence="1">Cell envelope</location>
    </subcellularLocation>
</comment>
<dbReference type="SUPFAM" id="SSF53850">
    <property type="entry name" value="Periplasmic binding protein-like II"/>
    <property type="match status" value="1"/>
</dbReference>
<dbReference type="GO" id="GO:0015833">
    <property type="term" value="P:peptide transport"/>
    <property type="evidence" value="ECO:0007669"/>
    <property type="project" value="TreeGrafter"/>
</dbReference>
<dbReference type="InterPro" id="IPR030678">
    <property type="entry name" value="Peptide/Ni-bd"/>
</dbReference>
<dbReference type="GO" id="GO:0043190">
    <property type="term" value="C:ATP-binding cassette (ABC) transporter complex"/>
    <property type="evidence" value="ECO:0007669"/>
    <property type="project" value="InterPro"/>
</dbReference>
<dbReference type="GO" id="GO:0030313">
    <property type="term" value="C:cell envelope"/>
    <property type="evidence" value="ECO:0007669"/>
    <property type="project" value="UniProtKB-SubCell"/>
</dbReference>
<dbReference type="PANTHER" id="PTHR30290:SF10">
    <property type="entry name" value="PERIPLASMIC OLIGOPEPTIDE-BINDING PROTEIN-RELATED"/>
    <property type="match status" value="1"/>
</dbReference>
<proteinExistence type="inferred from homology"/>
<dbReference type="InterPro" id="IPR039424">
    <property type="entry name" value="SBP_5"/>
</dbReference>
<protein>
    <submittedName>
        <fullName evidence="6">Peptide-binding protein</fullName>
    </submittedName>
</protein>
<sequence length="514" mass="55810">MRIIVTLIVLAVVGIGGWQLLPSEGGQDKAIAVGTTDAVTALDPAGAYDAGSWALFSNVFQTLLTFEPGGVEPVPDAAESCSFQGGGLKTYRCKLRDGITFPSGRAMTAGDVKFSFDRVKKINSTVGPASLFETLGSVTADSADTVTFHLSSPDATFPQKVATGAGAIVDRERYPATSLRTGSAVDGTGPYTLTDFVKNRKADLEPNEHYKGYLSGTGRPIELRYYADSKKLDGAWQAGQVDVATRTLPPDMLAELNPSDPKQRVTESDSAETRNLYLNTRARSPLHDARVRRALAWLVDRDELALKVYKGTVDPLYSLIPTGITGHTTSFFDNYPKQSTGKARELLTEAGVTAPVRFTFGYGIGRGSGKEEAAVLKKQLEASGLFKVDVKGYEWTDFQKRWAAGKMDAWAVGWVADYPDPDTFGAPLVGTGSTMSTGYSSKLVDHLIQDSQQFADRSRVANDFRDIQADVAHDVPLIPLWQRKEYVVSTEDVGGGQYLSDGTGVFRLWRLEWI</sequence>
<comment type="similarity">
    <text evidence="2">Belongs to the bacterial solute-binding protein 5 family.</text>
</comment>
<name>A0A918IVS4_9ACTN</name>
<comment type="caution">
    <text evidence="6">The sequence shown here is derived from an EMBL/GenBank/DDBJ whole genome shotgun (WGS) entry which is preliminary data.</text>
</comment>
<evidence type="ECO:0000313" key="6">
    <source>
        <dbReference type="EMBL" id="GGW30566.1"/>
    </source>
</evidence>
<evidence type="ECO:0000256" key="3">
    <source>
        <dbReference type="ARBA" id="ARBA00022448"/>
    </source>
</evidence>
<dbReference type="PIRSF" id="PIRSF002741">
    <property type="entry name" value="MppA"/>
    <property type="match status" value="1"/>
</dbReference>
<dbReference type="Proteomes" id="UP000620224">
    <property type="component" value="Unassembled WGS sequence"/>
</dbReference>
<dbReference type="EMBL" id="BMUE01000001">
    <property type="protein sequence ID" value="GGW30566.1"/>
    <property type="molecule type" value="Genomic_DNA"/>
</dbReference>
<dbReference type="Pfam" id="PF00496">
    <property type="entry name" value="SBP_bac_5"/>
    <property type="match status" value="1"/>
</dbReference>
<reference evidence="6" key="2">
    <citation type="submission" date="2020-09" db="EMBL/GenBank/DDBJ databases">
        <authorList>
            <person name="Sun Q."/>
            <person name="Ohkuma M."/>
        </authorList>
    </citation>
    <scope>NUCLEOTIDE SEQUENCE</scope>
    <source>
        <strain evidence="6">JCM 4490</strain>
    </source>
</reference>
<dbReference type="RefSeq" id="WP_229815843.1">
    <property type="nucleotide sequence ID" value="NZ_BMUE01000001.1"/>
</dbReference>
<dbReference type="FunFam" id="3.10.105.10:FF:000012">
    <property type="entry name" value="Peptide/nickel transport system substrate-binding protein"/>
    <property type="match status" value="1"/>
</dbReference>
<accession>A0A918IVS4</accession>
<gene>
    <name evidence="6" type="ORF">GCM10010503_02700</name>
</gene>
<keyword evidence="7" id="KW-1185">Reference proteome</keyword>
<keyword evidence="4" id="KW-0732">Signal</keyword>
<evidence type="ECO:0000259" key="5">
    <source>
        <dbReference type="Pfam" id="PF00496"/>
    </source>
</evidence>
<evidence type="ECO:0000256" key="1">
    <source>
        <dbReference type="ARBA" id="ARBA00004196"/>
    </source>
</evidence>
<dbReference type="Gene3D" id="3.90.76.10">
    <property type="entry name" value="Dipeptide-binding Protein, Domain 1"/>
    <property type="match status" value="1"/>
</dbReference>
<organism evidence="6 7">
    <name type="scientific">Streptomyces lucensis JCM 4490</name>
    <dbReference type="NCBI Taxonomy" id="1306176"/>
    <lineage>
        <taxon>Bacteria</taxon>
        <taxon>Bacillati</taxon>
        <taxon>Actinomycetota</taxon>
        <taxon>Actinomycetes</taxon>
        <taxon>Kitasatosporales</taxon>
        <taxon>Streptomycetaceae</taxon>
        <taxon>Streptomyces</taxon>
    </lineage>
</organism>
<keyword evidence="3" id="KW-0813">Transport</keyword>